<name>A0ABD2Q3X9_9PLAT</name>
<comment type="caution">
    <text evidence="2">The sequence shown here is derived from an EMBL/GenBank/DDBJ whole genome shotgun (WGS) entry which is preliminary data.</text>
</comment>
<reference evidence="2 3" key="1">
    <citation type="submission" date="2024-11" db="EMBL/GenBank/DDBJ databases">
        <title>Adaptive evolution of stress response genes in parasites aligns with host niche diversity.</title>
        <authorList>
            <person name="Hahn C."/>
            <person name="Resl P."/>
        </authorList>
    </citation>
    <scope>NUCLEOTIDE SEQUENCE [LARGE SCALE GENOMIC DNA]</scope>
    <source>
        <strain evidence="2">EGGRZ-B1_66</strain>
        <tissue evidence="2">Body</tissue>
    </source>
</reference>
<protein>
    <submittedName>
        <fullName evidence="2">Kinesin- protein 6</fullName>
    </submittedName>
</protein>
<dbReference type="Proteomes" id="UP001626550">
    <property type="component" value="Unassembled WGS sequence"/>
</dbReference>
<accession>A0ABD2Q3X9</accession>
<evidence type="ECO:0000259" key="1">
    <source>
        <dbReference type="Pfam" id="PF23735"/>
    </source>
</evidence>
<evidence type="ECO:0000313" key="2">
    <source>
        <dbReference type="EMBL" id="KAL3314300.1"/>
    </source>
</evidence>
<gene>
    <name evidence="2" type="primary">KIF6_2</name>
    <name evidence="2" type="ORF">Ciccas_007087</name>
</gene>
<evidence type="ECO:0000313" key="3">
    <source>
        <dbReference type="Proteomes" id="UP001626550"/>
    </source>
</evidence>
<organism evidence="2 3">
    <name type="scientific">Cichlidogyrus casuarinus</name>
    <dbReference type="NCBI Taxonomy" id="1844966"/>
    <lineage>
        <taxon>Eukaryota</taxon>
        <taxon>Metazoa</taxon>
        <taxon>Spiralia</taxon>
        <taxon>Lophotrochozoa</taxon>
        <taxon>Platyhelminthes</taxon>
        <taxon>Monogenea</taxon>
        <taxon>Monopisthocotylea</taxon>
        <taxon>Dactylogyridea</taxon>
        <taxon>Ancyrocephalidae</taxon>
        <taxon>Cichlidogyrus</taxon>
    </lineage>
</organism>
<proteinExistence type="predicted"/>
<sequence length="108" mass="13022">MTEEEYLCLRERLSDERKNYREAYETLVELKPRVEHAQFQLETRKIKMMKDFEQWCIENPVEIRDSNENQSCILPGGELVPLTGDQMIDSDILEFVRARRKMRPVRKM</sequence>
<dbReference type="EMBL" id="JBJKFK010001039">
    <property type="protein sequence ID" value="KAL3314300.1"/>
    <property type="molecule type" value="Genomic_DNA"/>
</dbReference>
<dbReference type="Pfam" id="PF23735">
    <property type="entry name" value="KIF9"/>
    <property type="match status" value="1"/>
</dbReference>
<dbReference type="AlphaFoldDB" id="A0ABD2Q3X9"/>
<dbReference type="InterPro" id="IPR056524">
    <property type="entry name" value="KIF6/9_C"/>
</dbReference>
<keyword evidence="3" id="KW-1185">Reference proteome</keyword>
<feature type="domain" description="Kinesin-like protein KIF6/9 C-terminal" evidence="1">
    <location>
        <begin position="3"/>
        <end position="59"/>
    </location>
</feature>